<feature type="region of interest" description="Disordered" evidence="1">
    <location>
        <begin position="212"/>
        <end position="263"/>
    </location>
</feature>
<feature type="transmembrane region" description="Helical" evidence="2">
    <location>
        <begin position="50"/>
        <end position="74"/>
    </location>
</feature>
<keyword evidence="2" id="KW-1133">Transmembrane helix</keyword>
<accession>A0AAE0J321</accession>
<evidence type="ECO:0000313" key="4">
    <source>
        <dbReference type="Proteomes" id="UP001286456"/>
    </source>
</evidence>
<dbReference type="AlphaFoldDB" id="A0AAE0J321"/>
<dbReference type="EMBL" id="JAUEPO010000001">
    <property type="protein sequence ID" value="KAK3335605.1"/>
    <property type="molecule type" value="Genomic_DNA"/>
</dbReference>
<keyword evidence="2" id="KW-0812">Transmembrane</keyword>
<proteinExistence type="predicted"/>
<reference evidence="3" key="1">
    <citation type="journal article" date="2023" name="Mol. Phylogenet. Evol.">
        <title>Genome-scale phylogeny and comparative genomics of the fungal order Sordariales.</title>
        <authorList>
            <person name="Hensen N."/>
            <person name="Bonometti L."/>
            <person name="Westerberg I."/>
            <person name="Brannstrom I.O."/>
            <person name="Guillou S."/>
            <person name="Cros-Aarteil S."/>
            <person name="Calhoun S."/>
            <person name="Haridas S."/>
            <person name="Kuo A."/>
            <person name="Mondo S."/>
            <person name="Pangilinan J."/>
            <person name="Riley R."/>
            <person name="LaButti K."/>
            <person name="Andreopoulos B."/>
            <person name="Lipzen A."/>
            <person name="Chen C."/>
            <person name="Yan M."/>
            <person name="Daum C."/>
            <person name="Ng V."/>
            <person name="Clum A."/>
            <person name="Steindorff A."/>
            <person name="Ohm R.A."/>
            <person name="Martin F."/>
            <person name="Silar P."/>
            <person name="Natvig D.O."/>
            <person name="Lalanne C."/>
            <person name="Gautier V."/>
            <person name="Ament-Velasquez S.L."/>
            <person name="Kruys A."/>
            <person name="Hutchinson M.I."/>
            <person name="Powell A.J."/>
            <person name="Barry K."/>
            <person name="Miller A.N."/>
            <person name="Grigoriev I.V."/>
            <person name="Debuchy R."/>
            <person name="Gladieux P."/>
            <person name="Hiltunen Thoren M."/>
            <person name="Johannesson H."/>
        </authorList>
    </citation>
    <scope>NUCLEOTIDE SEQUENCE</scope>
    <source>
        <strain evidence="3">SMH4131-1</strain>
    </source>
</reference>
<feature type="transmembrane region" description="Helical" evidence="2">
    <location>
        <begin position="21"/>
        <end position="44"/>
    </location>
</feature>
<evidence type="ECO:0000256" key="1">
    <source>
        <dbReference type="SAM" id="MobiDB-lite"/>
    </source>
</evidence>
<evidence type="ECO:0000313" key="3">
    <source>
        <dbReference type="EMBL" id="KAK3335605.1"/>
    </source>
</evidence>
<keyword evidence="4" id="KW-1185">Reference proteome</keyword>
<name>A0AAE0J321_9PEZI</name>
<feature type="compositionally biased region" description="Polar residues" evidence="1">
    <location>
        <begin position="246"/>
        <end position="263"/>
    </location>
</feature>
<feature type="compositionally biased region" description="Basic residues" evidence="1">
    <location>
        <begin position="218"/>
        <end position="227"/>
    </location>
</feature>
<feature type="compositionally biased region" description="Polar residues" evidence="1">
    <location>
        <begin position="174"/>
        <end position="188"/>
    </location>
</feature>
<feature type="region of interest" description="Disordered" evidence="1">
    <location>
        <begin position="164"/>
        <end position="189"/>
    </location>
</feature>
<keyword evidence="2" id="KW-0472">Membrane</keyword>
<sequence>MGSPTAFTRLPSRRQRPFSRFELVLLITIVLFAATNAIFSAVYIIKHPGIQIAAIAGLSGAILLLLGAGLTVYLRVRATHRRGDLESGIGKQWRISAPIPITPPTVELEGESVGSKAGYTYLPQQSPSESIQLPKSYHRAASKTPKKDGFLSCWTSRKSKTEAEQEDREFLISSERSSTDMSEDQFSLGSRDGVKGSLWTSIFELAGEAGFEQQRRANSQRKSRRISKAAEPSEVKIIITKPEPTATLSPPLSRPQSPASLNTAATGRNKLTAADGLRSHPVYIHRDPSVRKTKSTQTLASASKFLAAPDTLPQRPRTAEPGPDRPRLANGLIPLQLGRDRDMVDDTTAPRWKAPSPPTRAAALQSQTQSQSQALAAQAHARALRRAKNLVPVGTSDQDLRTVYQSGA</sequence>
<organism evidence="3 4">
    <name type="scientific">Cercophora scortea</name>
    <dbReference type="NCBI Taxonomy" id="314031"/>
    <lineage>
        <taxon>Eukaryota</taxon>
        <taxon>Fungi</taxon>
        <taxon>Dikarya</taxon>
        <taxon>Ascomycota</taxon>
        <taxon>Pezizomycotina</taxon>
        <taxon>Sordariomycetes</taxon>
        <taxon>Sordariomycetidae</taxon>
        <taxon>Sordariales</taxon>
        <taxon>Lasiosphaeriaceae</taxon>
        <taxon>Cercophora</taxon>
    </lineage>
</organism>
<comment type="caution">
    <text evidence="3">The sequence shown here is derived from an EMBL/GenBank/DDBJ whole genome shotgun (WGS) entry which is preliminary data.</text>
</comment>
<protein>
    <submittedName>
        <fullName evidence="3">Uncharacterized protein</fullName>
    </submittedName>
</protein>
<feature type="compositionally biased region" description="Low complexity" evidence="1">
    <location>
        <begin position="361"/>
        <end position="381"/>
    </location>
</feature>
<evidence type="ECO:0000256" key="2">
    <source>
        <dbReference type="SAM" id="Phobius"/>
    </source>
</evidence>
<reference evidence="3" key="2">
    <citation type="submission" date="2023-06" db="EMBL/GenBank/DDBJ databases">
        <authorList>
            <consortium name="Lawrence Berkeley National Laboratory"/>
            <person name="Haridas S."/>
            <person name="Hensen N."/>
            <person name="Bonometti L."/>
            <person name="Westerberg I."/>
            <person name="Brannstrom I.O."/>
            <person name="Guillou S."/>
            <person name="Cros-Aarteil S."/>
            <person name="Calhoun S."/>
            <person name="Kuo A."/>
            <person name="Mondo S."/>
            <person name="Pangilinan J."/>
            <person name="Riley R."/>
            <person name="Labutti K."/>
            <person name="Andreopoulos B."/>
            <person name="Lipzen A."/>
            <person name="Chen C."/>
            <person name="Yanf M."/>
            <person name="Daum C."/>
            <person name="Ng V."/>
            <person name="Clum A."/>
            <person name="Steindorff A."/>
            <person name="Ohm R."/>
            <person name="Martin F."/>
            <person name="Silar P."/>
            <person name="Natvig D."/>
            <person name="Lalanne C."/>
            <person name="Gautier V."/>
            <person name="Ament-Velasquez S.L."/>
            <person name="Kruys A."/>
            <person name="Hutchinson M.I."/>
            <person name="Powell A.J."/>
            <person name="Barry K."/>
            <person name="Miller A.N."/>
            <person name="Grigoriev I.V."/>
            <person name="Debuchy R."/>
            <person name="Gladieux P."/>
            <person name="Thoren M.H."/>
            <person name="Johannesson H."/>
        </authorList>
    </citation>
    <scope>NUCLEOTIDE SEQUENCE</scope>
    <source>
        <strain evidence="3">SMH4131-1</strain>
    </source>
</reference>
<dbReference type="Proteomes" id="UP001286456">
    <property type="component" value="Unassembled WGS sequence"/>
</dbReference>
<gene>
    <name evidence="3" type="ORF">B0T19DRAFT_13577</name>
</gene>
<feature type="region of interest" description="Disordered" evidence="1">
    <location>
        <begin position="303"/>
        <end position="408"/>
    </location>
</feature>